<evidence type="ECO:0000256" key="1">
    <source>
        <dbReference type="SAM" id="MobiDB-lite"/>
    </source>
</evidence>
<dbReference type="EMBL" id="BKCJ010005073">
    <property type="protein sequence ID" value="GEU64739.1"/>
    <property type="molecule type" value="Genomic_DNA"/>
</dbReference>
<name>A0A6L2LUC5_TANCI</name>
<dbReference type="AlphaFoldDB" id="A0A6L2LUC5"/>
<sequence length="330" mass="37674">MEEFYRPSLIGIGGPIAPTTVPGIDFVLRNHMWDAEVYYDTTTDVSAHYSETTFALREQIEVLGKQTAYTIQSAQHQPRLGHPNTVYYSDSDESDEDEPSEVLEVQRSIHPLSGNPTPFFDFVVESPSPSHIPCEDSDHLLESSGSTTTHFDYFLPYYDAFYFDDDHIEEKSSGSTTTYSDFSLPEYDLFIFDLSIDPFPPADRSDSHHEEFTNELAHIISPPEYDPFYFDLDIVPGYFTRVLKENIFDLSTKGLTINELNDSSLLLSDCNSCLSKEFYEIDLLVSFPSGNEDIIFDPGIFIIKIVQPKRFKIFYRTIFPLSHSSVILFS</sequence>
<reference evidence="2" key="1">
    <citation type="journal article" date="2019" name="Sci. Rep.">
        <title>Draft genome of Tanacetum cinerariifolium, the natural source of mosquito coil.</title>
        <authorList>
            <person name="Yamashiro T."/>
            <person name="Shiraishi A."/>
            <person name="Satake H."/>
            <person name="Nakayama K."/>
        </authorList>
    </citation>
    <scope>NUCLEOTIDE SEQUENCE</scope>
</reference>
<feature type="compositionally biased region" description="Acidic residues" evidence="1">
    <location>
        <begin position="90"/>
        <end position="99"/>
    </location>
</feature>
<evidence type="ECO:0000313" key="2">
    <source>
        <dbReference type="EMBL" id="GEU64739.1"/>
    </source>
</evidence>
<feature type="region of interest" description="Disordered" evidence="1">
    <location>
        <begin position="74"/>
        <end position="99"/>
    </location>
</feature>
<protein>
    <recommendedName>
        <fullName evidence="3">Reverse transcriptase domain-containing protein</fullName>
    </recommendedName>
</protein>
<proteinExistence type="predicted"/>
<accession>A0A6L2LUC5</accession>
<organism evidence="2">
    <name type="scientific">Tanacetum cinerariifolium</name>
    <name type="common">Dalmatian daisy</name>
    <name type="synonym">Chrysanthemum cinerariifolium</name>
    <dbReference type="NCBI Taxonomy" id="118510"/>
    <lineage>
        <taxon>Eukaryota</taxon>
        <taxon>Viridiplantae</taxon>
        <taxon>Streptophyta</taxon>
        <taxon>Embryophyta</taxon>
        <taxon>Tracheophyta</taxon>
        <taxon>Spermatophyta</taxon>
        <taxon>Magnoliopsida</taxon>
        <taxon>eudicotyledons</taxon>
        <taxon>Gunneridae</taxon>
        <taxon>Pentapetalae</taxon>
        <taxon>asterids</taxon>
        <taxon>campanulids</taxon>
        <taxon>Asterales</taxon>
        <taxon>Asteraceae</taxon>
        <taxon>Asteroideae</taxon>
        <taxon>Anthemideae</taxon>
        <taxon>Anthemidinae</taxon>
        <taxon>Tanacetum</taxon>
    </lineage>
</organism>
<evidence type="ECO:0008006" key="3">
    <source>
        <dbReference type="Google" id="ProtNLM"/>
    </source>
</evidence>
<gene>
    <name evidence="2" type="ORF">Tci_036717</name>
</gene>
<comment type="caution">
    <text evidence="2">The sequence shown here is derived from an EMBL/GenBank/DDBJ whole genome shotgun (WGS) entry which is preliminary data.</text>
</comment>